<evidence type="ECO:0000256" key="4">
    <source>
        <dbReference type="ARBA" id="ARBA00022452"/>
    </source>
</evidence>
<keyword evidence="8" id="KW-0998">Cell outer membrane</keyword>
<keyword evidence="4" id="KW-1134">Transmembrane beta strand</keyword>
<keyword evidence="3" id="KW-0813">Transport</keyword>
<dbReference type="GO" id="GO:0009297">
    <property type="term" value="P:pilus assembly"/>
    <property type="evidence" value="ECO:0007669"/>
    <property type="project" value="InterPro"/>
</dbReference>
<proteinExistence type="inferred from homology"/>
<dbReference type="InterPro" id="IPR042186">
    <property type="entry name" value="FimD_plug_dom"/>
</dbReference>
<evidence type="ECO:0000259" key="9">
    <source>
        <dbReference type="Pfam" id="PF13953"/>
    </source>
</evidence>
<comment type="subcellular location">
    <subcellularLocation>
        <location evidence="1">Cell outer membrane</location>
        <topology evidence="1">Multi-pass membrane protein</topology>
    </subcellularLocation>
</comment>
<name>A0A2L0IB17_9GAMM</name>
<feature type="domain" description="PapC N-terminal" evidence="10">
    <location>
        <begin position="47"/>
        <end position="191"/>
    </location>
</feature>
<dbReference type="Proteomes" id="UP000238365">
    <property type="component" value="Chromosome"/>
</dbReference>
<protein>
    <submittedName>
        <fullName evidence="11">Fimbrial biogenesis outer membrane usher protein</fullName>
    </submittedName>
</protein>
<evidence type="ECO:0000256" key="7">
    <source>
        <dbReference type="ARBA" id="ARBA00023136"/>
    </source>
</evidence>
<dbReference type="GO" id="GO:0009279">
    <property type="term" value="C:cell outer membrane"/>
    <property type="evidence" value="ECO:0007669"/>
    <property type="project" value="UniProtKB-SubCell"/>
</dbReference>
<feature type="domain" description="PapC-like C-terminal" evidence="9">
    <location>
        <begin position="764"/>
        <end position="828"/>
    </location>
</feature>
<dbReference type="InterPro" id="IPR025949">
    <property type="entry name" value="PapC-like_C"/>
</dbReference>
<dbReference type="InterPro" id="IPR043142">
    <property type="entry name" value="PapC-like_C_sf"/>
</dbReference>
<dbReference type="PANTHER" id="PTHR30451">
    <property type="entry name" value="OUTER MEMBRANE USHER PROTEIN"/>
    <property type="match status" value="1"/>
</dbReference>
<dbReference type="InterPro" id="IPR025885">
    <property type="entry name" value="PapC_N"/>
</dbReference>
<dbReference type="AlphaFoldDB" id="A0A2L0IB17"/>
<comment type="similarity">
    <text evidence="2">Belongs to the fimbrial export usher family.</text>
</comment>
<dbReference type="InterPro" id="IPR000015">
    <property type="entry name" value="Fimb_usher"/>
</dbReference>
<accession>A0A2L0IB17</accession>
<keyword evidence="6" id="KW-0732">Signal</keyword>
<keyword evidence="5" id="KW-0812">Transmembrane</keyword>
<evidence type="ECO:0000256" key="6">
    <source>
        <dbReference type="ARBA" id="ARBA00022729"/>
    </source>
</evidence>
<dbReference type="KEGG" id="pgz:C2E15_00155"/>
<evidence type="ECO:0000313" key="12">
    <source>
        <dbReference type="Proteomes" id="UP000238365"/>
    </source>
</evidence>
<dbReference type="Gene3D" id="2.60.40.2070">
    <property type="match status" value="1"/>
</dbReference>
<sequence length="861" mass="94033">MKGMMMSFFCIWPTLFRAGKRKFKLISWCVANATCVLTLTQARAEVEFDPIFLDRAAGDAIDISRFNGAYSIPAGTYDVDVYLNHRLLGRERVAVEQPHAGDSLICFSQALIALTGFKAHQLSAEQQAVLRREKSCVTLETLQPASRARLRLSDMRLDIHLPQAWLDTAARGYVDPALWQDGNNALYASYDNTWFRQKAGRYESESFYSKLGGGVNINGWMFRHSGALNWDADRGGSYTVFSNNLQRDITPLRSRVLIGDATTSGSLFDTFSFRGVQLATSEQMLPDSQRGYAPVVRGIAQTSARVSIRQNNALIYETTVPPGEFAINDIYPSGYGGDLQVTVTEADGRESIFSVPYASVAEMIRPGSYRYSLLLGTLRHQNVSSTPKIFQATLQHGVNNWLTGYGGIMGTGDYSAALLGGAVGTAIGAFALDVTGARFDDGVSGQDGISLRASYNKFIAYTNSSISLAAYRFSSSGYLSLANATRLADLHRSERADSASLLLYRPQNRLSINVSQQLGEAGGSLYASGYVENYWDRQGSEIQYQLGYSNHYRSLNYGLSVNRSRFDSYAETHYLLSFSMPLGRGRPYINSYTTRSEQGIASQLGLSGVLGKRDELTYNLGVAREEEGAASGNVSAAYRFRNTQLKGSYAQGENYRAWTAGLSGSLVVLPDAWVASPYAGDTLAVVQAPGAGGASIEGYPGVIVNDAGYAMVPYLTPYRINKLALNPEGMPLDVELETTLKQVVPRAGAIVKVNYPTRLGNAVLIRAQLPDGEALPFGASVKTDDGRDVGVVAQGGQMYVRLDEMTQRLQVSWGADGRYICSFDVNLPSRKGRQQQFQRLTTTCRYPTATAAQDALAKVTQ</sequence>
<dbReference type="Pfam" id="PF13954">
    <property type="entry name" value="PapC_N"/>
    <property type="match status" value="1"/>
</dbReference>
<evidence type="ECO:0000256" key="1">
    <source>
        <dbReference type="ARBA" id="ARBA00004571"/>
    </source>
</evidence>
<evidence type="ECO:0000256" key="5">
    <source>
        <dbReference type="ARBA" id="ARBA00022692"/>
    </source>
</evidence>
<dbReference type="SUPFAM" id="SSF141729">
    <property type="entry name" value="FimD N-terminal domain-like"/>
    <property type="match status" value="1"/>
</dbReference>
<evidence type="ECO:0000313" key="11">
    <source>
        <dbReference type="EMBL" id="AUX91659.1"/>
    </source>
</evidence>
<evidence type="ECO:0000256" key="3">
    <source>
        <dbReference type="ARBA" id="ARBA00022448"/>
    </source>
</evidence>
<dbReference type="PANTHER" id="PTHR30451:SF20">
    <property type="entry name" value="FIMBRIAE USHER"/>
    <property type="match status" value="1"/>
</dbReference>
<keyword evidence="12" id="KW-1185">Reference proteome</keyword>
<evidence type="ECO:0000256" key="2">
    <source>
        <dbReference type="ARBA" id="ARBA00008064"/>
    </source>
</evidence>
<dbReference type="Pfam" id="PF13953">
    <property type="entry name" value="PapC_C"/>
    <property type="match status" value="1"/>
</dbReference>
<organism evidence="11 12">
    <name type="scientific">Mixta gaviniae</name>
    <dbReference type="NCBI Taxonomy" id="665914"/>
    <lineage>
        <taxon>Bacteria</taxon>
        <taxon>Pseudomonadati</taxon>
        <taxon>Pseudomonadota</taxon>
        <taxon>Gammaproteobacteria</taxon>
        <taxon>Enterobacterales</taxon>
        <taxon>Erwiniaceae</taxon>
        <taxon>Mixta</taxon>
    </lineage>
</organism>
<evidence type="ECO:0000256" key="8">
    <source>
        <dbReference type="ARBA" id="ARBA00023237"/>
    </source>
</evidence>
<dbReference type="InterPro" id="IPR037224">
    <property type="entry name" value="PapC_N_sf"/>
</dbReference>
<dbReference type="Gene3D" id="2.60.40.2610">
    <property type="entry name" value="Outer membrane usher protein FimD, plug domain"/>
    <property type="match status" value="1"/>
</dbReference>
<keyword evidence="7" id="KW-0472">Membrane</keyword>
<reference evidence="11 12" key="1">
    <citation type="submission" date="2018-01" db="EMBL/GenBank/DDBJ databases">
        <title>Complete and assembled Genome of Pantoea gaviniae DSM22758T.</title>
        <authorList>
            <person name="Stevens M.J.A."/>
            <person name="Zurfluh K."/>
            <person name="Stephan R."/>
        </authorList>
    </citation>
    <scope>NUCLEOTIDE SEQUENCE [LARGE SCALE GENOMIC DNA]</scope>
    <source>
        <strain evidence="11 12">DSM 22758</strain>
    </source>
</reference>
<dbReference type="FunFam" id="2.60.40.3110:FF:000001">
    <property type="entry name" value="Putative fimbrial outer membrane usher"/>
    <property type="match status" value="1"/>
</dbReference>
<dbReference type="Pfam" id="PF00577">
    <property type="entry name" value="Usher"/>
    <property type="match status" value="1"/>
</dbReference>
<dbReference type="EMBL" id="CP026377">
    <property type="protein sequence ID" value="AUX91659.1"/>
    <property type="molecule type" value="Genomic_DNA"/>
</dbReference>
<dbReference type="Gene3D" id="3.10.20.410">
    <property type="match status" value="1"/>
</dbReference>
<dbReference type="GO" id="GO:0015473">
    <property type="term" value="F:fimbrial usher porin activity"/>
    <property type="evidence" value="ECO:0007669"/>
    <property type="project" value="InterPro"/>
</dbReference>
<gene>
    <name evidence="11" type="ORF">C2E15_00155</name>
</gene>
<evidence type="ECO:0000259" key="10">
    <source>
        <dbReference type="Pfam" id="PF13954"/>
    </source>
</evidence>
<dbReference type="Gene3D" id="2.60.40.3110">
    <property type="match status" value="1"/>
</dbReference>